<feature type="transmembrane region" description="Helical" evidence="1">
    <location>
        <begin position="371"/>
        <end position="390"/>
    </location>
</feature>
<feature type="transmembrane region" description="Helical" evidence="1">
    <location>
        <begin position="134"/>
        <end position="167"/>
    </location>
</feature>
<evidence type="ECO:0000256" key="1">
    <source>
        <dbReference type="SAM" id="Phobius"/>
    </source>
</evidence>
<feature type="transmembrane region" description="Helical" evidence="1">
    <location>
        <begin position="23"/>
        <end position="41"/>
    </location>
</feature>
<organism evidence="2 3">
    <name type="scientific">Actinomadura yumaensis</name>
    <dbReference type="NCBI Taxonomy" id="111807"/>
    <lineage>
        <taxon>Bacteria</taxon>
        <taxon>Bacillati</taxon>
        <taxon>Actinomycetota</taxon>
        <taxon>Actinomycetes</taxon>
        <taxon>Streptosporangiales</taxon>
        <taxon>Thermomonosporaceae</taxon>
        <taxon>Actinomadura</taxon>
    </lineage>
</organism>
<dbReference type="Proteomes" id="UP001596380">
    <property type="component" value="Unassembled WGS sequence"/>
</dbReference>
<feature type="transmembrane region" description="Helical" evidence="1">
    <location>
        <begin position="397"/>
        <end position="419"/>
    </location>
</feature>
<accession>A0ABW2CJG9</accession>
<dbReference type="RefSeq" id="WP_378046424.1">
    <property type="nucleotide sequence ID" value="NZ_JBHSXE010000001.1"/>
</dbReference>
<name>A0ABW2CJG9_9ACTN</name>
<keyword evidence="1" id="KW-0472">Membrane</keyword>
<keyword evidence="3" id="KW-1185">Reference proteome</keyword>
<proteinExistence type="predicted"/>
<dbReference type="EMBL" id="JBHSXS010000007">
    <property type="protein sequence ID" value="MFC6881278.1"/>
    <property type="molecule type" value="Genomic_DNA"/>
</dbReference>
<evidence type="ECO:0000313" key="3">
    <source>
        <dbReference type="Proteomes" id="UP001596380"/>
    </source>
</evidence>
<evidence type="ECO:0000313" key="2">
    <source>
        <dbReference type="EMBL" id="MFC6881278.1"/>
    </source>
</evidence>
<feature type="transmembrane region" description="Helical" evidence="1">
    <location>
        <begin position="341"/>
        <end position="359"/>
    </location>
</feature>
<sequence>MTLVIDPPRRTAAVPVRRPRRMLPWLLAAGWFAQVCVRLWFARARTGPVANPDETGYLVAARWLAGGHGADLSDNTFYQAGYPLLLAPAYWASHDPVTVYTIVLVINALAGACLFPLGYLAARRFGLSRRSALPLAWAAALLPAVTVFGAFALADAVLPVLVLGWLLLLDRFARAGRARDAVAASAVVGCAACVHSRGSVLLAVHVGALAVLAAYAWFRAPRAGGREDGPQGGAPRGGAPRAAWARACLAGLAAAVAVYLLESWLNDTLKAALYPGGTRDLAGNLEHRLTTLDGQAWALSGAAGQVWYLVVSTWGLAGAGLVAVAAALLRRRTPAGTRVAAGALLAATCGIAYASSAALPDEHRVGNFVYGRYLACLALVYALAGAAVLVRAGTRPAARCAAGAALVLAGTGLWVTAYAGERLRTHSYIAFDFPETSFLTGDRTALHLVAASFAALGLLCAFLGAGRAGGRAPVAVALLLAGVNVAAATFVAGPSPKRVEPVPPLARAAVSGGVAVDPSLDWRLRTMLMYPVWWTRIGRTDTRAGQPAPGVCTVVVGLPEGAPVAASWPRHPAGWRPEEHRSWNLRWVAWYAPSCG</sequence>
<keyword evidence="1" id="KW-1133">Transmembrane helix</keyword>
<evidence type="ECO:0008006" key="4">
    <source>
        <dbReference type="Google" id="ProtNLM"/>
    </source>
</evidence>
<comment type="caution">
    <text evidence="2">The sequence shown here is derived from an EMBL/GenBank/DDBJ whole genome shotgun (WGS) entry which is preliminary data.</text>
</comment>
<gene>
    <name evidence="2" type="ORF">ACFQKB_16035</name>
</gene>
<feature type="transmembrane region" description="Helical" evidence="1">
    <location>
        <begin position="243"/>
        <end position="261"/>
    </location>
</feature>
<feature type="transmembrane region" description="Helical" evidence="1">
    <location>
        <begin position="472"/>
        <end position="493"/>
    </location>
</feature>
<feature type="transmembrane region" description="Helical" evidence="1">
    <location>
        <begin position="99"/>
        <end position="122"/>
    </location>
</feature>
<feature type="transmembrane region" description="Helical" evidence="1">
    <location>
        <begin position="200"/>
        <end position="218"/>
    </location>
</feature>
<feature type="transmembrane region" description="Helical" evidence="1">
    <location>
        <begin position="306"/>
        <end position="329"/>
    </location>
</feature>
<reference evidence="3" key="1">
    <citation type="journal article" date="2019" name="Int. J. Syst. Evol. Microbiol.">
        <title>The Global Catalogue of Microorganisms (GCM) 10K type strain sequencing project: providing services to taxonomists for standard genome sequencing and annotation.</title>
        <authorList>
            <consortium name="The Broad Institute Genomics Platform"/>
            <consortium name="The Broad Institute Genome Sequencing Center for Infectious Disease"/>
            <person name="Wu L."/>
            <person name="Ma J."/>
        </authorList>
    </citation>
    <scope>NUCLEOTIDE SEQUENCE [LARGE SCALE GENOMIC DNA]</scope>
    <source>
        <strain evidence="3">JCM 3369</strain>
    </source>
</reference>
<keyword evidence="1" id="KW-0812">Transmembrane</keyword>
<protein>
    <recommendedName>
        <fullName evidence="4">4-amino-4-deoxy-L-arabinose transferase</fullName>
    </recommendedName>
</protein>
<feature type="transmembrane region" description="Helical" evidence="1">
    <location>
        <begin position="445"/>
        <end position="465"/>
    </location>
</feature>